<dbReference type="SUPFAM" id="SSF46767">
    <property type="entry name" value="Methylated DNA-protein cysteine methyltransferase, C-terminal domain"/>
    <property type="match status" value="1"/>
</dbReference>
<evidence type="ECO:0000313" key="3">
    <source>
        <dbReference type="EMBL" id="PIA97343.1"/>
    </source>
</evidence>
<dbReference type="Proteomes" id="UP000230605">
    <property type="component" value="Chromosome 2"/>
</dbReference>
<dbReference type="PANTHER" id="PTHR42942">
    <property type="entry name" value="6-O-METHYLGUANINE DNA METHYLTRANSFERASE"/>
    <property type="match status" value="1"/>
</dbReference>
<dbReference type="InterPro" id="IPR036388">
    <property type="entry name" value="WH-like_DNA-bd_sf"/>
</dbReference>
<proteinExistence type="predicted"/>
<protein>
    <recommendedName>
        <fullName evidence="2">Methylated-DNA-[protein]-cysteine S-methyltransferase DNA binding domain-containing protein</fullName>
    </recommendedName>
</protein>
<dbReference type="EMBL" id="LKMD01000102">
    <property type="protein sequence ID" value="PIA97343.1"/>
    <property type="molecule type" value="Genomic_DNA"/>
</dbReference>
<sequence>MPRSDEAASWYTMVYRAVQQVPYGSVTSYGHIATLLGYPSVSAKLASASSICPAQQTSQTLATTATRSLGSE</sequence>
<evidence type="ECO:0000256" key="1">
    <source>
        <dbReference type="ARBA" id="ARBA00022763"/>
    </source>
</evidence>
<keyword evidence="1" id="KW-0227">DNA damage</keyword>
<evidence type="ECO:0000313" key="4">
    <source>
        <dbReference type="Proteomes" id="UP000230605"/>
    </source>
</evidence>
<dbReference type="Gene3D" id="1.10.10.10">
    <property type="entry name" value="Winged helix-like DNA-binding domain superfamily/Winged helix DNA-binding domain"/>
    <property type="match status" value="1"/>
</dbReference>
<dbReference type="InterPro" id="IPR052520">
    <property type="entry name" value="ATL_DNA_repair"/>
</dbReference>
<dbReference type="Pfam" id="PF01035">
    <property type="entry name" value="DNA_binding_1"/>
    <property type="match status" value="1"/>
</dbReference>
<dbReference type="GO" id="GO:0003824">
    <property type="term" value="F:catalytic activity"/>
    <property type="evidence" value="ECO:0007669"/>
    <property type="project" value="InterPro"/>
</dbReference>
<dbReference type="InterPro" id="IPR036217">
    <property type="entry name" value="MethylDNA_cys_MeTrfase_DNAb"/>
</dbReference>
<dbReference type="GO" id="GO:0006281">
    <property type="term" value="P:DNA repair"/>
    <property type="evidence" value="ECO:0007669"/>
    <property type="project" value="InterPro"/>
</dbReference>
<dbReference type="AlphaFoldDB" id="A0A2G5HYI5"/>
<name>A0A2G5HYI5_CERBT</name>
<dbReference type="InterPro" id="IPR014048">
    <property type="entry name" value="MethylDNA_cys_MeTrfase_DNA-bd"/>
</dbReference>
<feature type="domain" description="Methylated-DNA-[protein]-cysteine S-methyltransferase DNA binding" evidence="2">
    <location>
        <begin position="11"/>
        <end position="49"/>
    </location>
</feature>
<accession>A0A2G5HYI5</accession>
<evidence type="ECO:0000259" key="2">
    <source>
        <dbReference type="Pfam" id="PF01035"/>
    </source>
</evidence>
<reference evidence="3 4" key="1">
    <citation type="submission" date="2015-10" db="EMBL/GenBank/DDBJ databases">
        <title>The cercosporin biosynthetic gene cluster was horizontally transferred to several fungal lineages and shown to be expanded in Cercospora beticola based on microsynteny with recipient genomes.</title>
        <authorList>
            <person name="De Jonge R."/>
            <person name="Ebert M.K."/>
            <person name="Suttle J.C."/>
            <person name="Jurick Ii W.M."/>
            <person name="Secor G.A."/>
            <person name="Thomma B.P."/>
            <person name="Van De Peer Y."/>
            <person name="Bolton M.D."/>
        </authorList>
    </citation>
    <scope>NUCLEOTIDE SEQUENCE [LARGE SCALE GENOMIC DNA]</scope>
    <source>
        <strain evidence="3 4">09-40</strain>
    </source>
</reference>
<organism evidence="3 4">
    <name type="scientific">Cercospora beticola</name>
    <name type="common">Sugarbeet leaf spot fungus</name>
    <dbReference type="NCBI Taxonomy" id="122368"/>
    <lineage>
        <taxon>Eukaryota</taxon>
        <taxon>Fungi</taxon>
        <taxon>Dikarya</taxon>
        <taxon>Ascomycota</taxon>
        <taxon>Pezizomycotina</taxon>
        <taxon>Dothideomycetes</taxon>
        <taxon>Dothideomycetidae</taxon>
        <taxon>Mycosphaerellales</taxon>
        <taxon>Mycosphaerellaceae</taxon>
        <taxon>Cercospora</taxon>
    </lineage>
</organism>
<gene>
    <name evidence="3" type="ORF">CB0940_06550</name>
</gene>
<dbReference type="PANTHER" id="PTHR42942:SF1">
    <property type="entry name" value="ALKYLTRANSFERASE-LIKE PROTEIN 1"/>
    <property type="match status" value="1"/>
</dbReference>
<comment type="caution">
    <text evidence="3">The sequence shown here is derived from an EMBL/GenBank/DDBJ whole genome shotgun (WGS) entry which is preliminary data.</text>
</comment>
<dbReference type="OrthoDB" id="2548197at2759"/>